<comment type="caution">
    <text evidence="3">The sequence shown here is derived from an EMBL/GenBank/DDBJ whole genome shotgun (WGS) entry which is preliminary data.</text>
</comment>
<dbReference type="Proteomes" id="UP000223913">
    <property type="component" value="Unassembled WGS sequence"/>
</dbReference>
<keyword evidence="4" id="KW-1185">Reference proteome</keyword>
<reference evidence="3 4" key="1">
    <citation type="submission" date="2017-10" db="EMBL/GenBank/DDBJ databases">
        <title>The draft genome sequence of Lewinella nigricans NBRC 102662.</title>
        <authorList>
            <person name="Wang K."/>
        </authorList>
    </citation>
    <scope>NUCLEOTIDE SEQUENCE [LARGE SCALE GENOMIC DNA]</scope>
    <source>
        <strain evidence="3 4">NBRC 102662</strain>
    </source>
</reference>
<feature type="non-terminal residue" evidence="3">
    <location>
        <position position="671"/>
    </location>
</feature>
<feature type="domain" description="CHAT" evidence="2">
    <location>
        <begin position="77"/>
        <end position="185"/>
    </location>
</feature>
<protein>
    <recommendedName>
        <fullName evidence="5">CHAT domain-containing protein</fullName>
    </recommendedName>
</protein>
<dbReference type="InterPro" id="IPR002182">
    <property type="entry name" value="NB-ARC"/>
</dbReference>
<organism evidence="3 4">
    <name type="scientific">Flavilitoribacter nigricans (strain ATCC 23147 / DSM 23189 / NBRC 102662 / NCIMB 1420 / SS-2)</name>
    <name type="common">Lewinella nigricans</name>
    <dbReference type="NCBI Taxonomy" id="1122177"/>
    <lineage>
        <taxon>Bacteria</taxon>
        <taxon>Pseudomonadati</taxon>
        <taxon>Bacteroidota</taxon>
        <taxon>Saprospiria</taxon>
        <taxon>Saprospirales</taxon>
        <taxon>Lewinellaceae</taxon>
        <taxon>Flavilitoribacter</taxon>
    </lineage>
</organism>
<accession>A0A2D0N2Z8</accession>
<feature type="domain" description="NB-ARC" evidence="1">
    <location>
        <begin position="243"/>
        <end position="397"/>
    </location>
</feature>
<evidence type="ECO:0008006" key="5">
    <source>
        <dbReference type="Google" id="ProtNLM"/>
    </source>
</evidence>
<evidence type="ECO:0000313" key="4">
    <source>
        <dbReference type="Proteomes" id="UP000223913"/>
    </source>
</evidence>
<dbReference type="Pfam" id="PF12770">
    <property type="entry name" value="CHAT"/>
    <property type="match status" value="1"/>
</dbReference>
<evidence type="ECO:0000259" key="2">
    <source>
        <dbReference type="Pfam" id="PF12770"/>
    </source>
</evidence>
<dbReference type="PANTHER" id="PTHR36766">
    <property type="entry name" value="PLANT BROAD-SPECTRUM MILDEW RESISTANCE PROTEIN RPW8"/>
    <property type="match status" value="1"/>
</dbReference>
<dbReference type="InterPro" id="IPR024983">
    <property type="entry name" value="CHAT_dom"/>
</dbReference>
<dbReference type="PANTHER" id="PTHR36766:SF3">
    <property type="entry name" value="RPW8 DOMAIN-CONTAINING PROTEIN"/>
    <property type="match status" value="1"/>
</dbReference>
<dbReference type="GO" id="GO:0043531">
    <property type="term" value="F:ADP binding"/>
    <property type="evidence" value="ECO:0007669"/>
    <property type="project" value="InterPro"/>
</dbReference>
<dbReference type="SUPFAM" id="SSF52540">
    <property type="entry name" value="P-loop containing nucleoside triphosphate hydrolases"/>
    <property type="match status" value="1"/>
</dbReference>
<proteinExistence type="predicted"/>
<name>A0A2D0N2Z8_FLAN2</name>
<evidence type="ECO:0000313" key="3">
    <source>
        <dbReference type="EMBL" id="PHN02891.1"/>
    </source>
</evidence>
<evidence type="ECO:0000259" key="1">
    <source>
        <dbReference type="Pfam" id="PF00931"/>
    </source>
</evidence>
<sequence length="671" mass="76480">MSPKRPVFLFSFANDPDFRLHLQAEERAIREILQKLDSQERIKYRSISQTNLDDIYNAFNDYHDQICIFHYGGHSHDTHLHLDGQKTTSRSLSTLFDQQPLQLVFLNGCANQQQVKDLFEVGVPAVIATSAEINDELAGQLSRQFYQALAAGKTIRQAFDTAKSFIEQNRKSKVEIAYRGQKLDTSEEESFPWGLYCQQEAALDWSLEDISEANLDTITYQQRKIKKVLGPPPFIPEIFLGRDNDLEAIRQKLSAGDNLLLLVNGEGGIGKTTAAAAYYRRYQDLYQHVAWVFGGLDLQEALLTLAPPLQINFSEAMPNEQRLHILLEAMSNLDEPCLLVIDNANEIEELKKNYLALRSCPNFHVLVTTRITEFEQAASHRISHLKKKTAVTLFKKHYPEHDPAENQLLEAILAAVGYNTLVIELLARNLRNFNRLRTRYHLSDLLQDLQEKKLLALSHSRAVKTGYQADTLALREEKPEDIIAAMYDLSDLTSLETKLLSFFAVLPAENIAFELFSDLLNDTENLDDTLLLLAQKGWIDYDPENVSFKVSPVIQSITRSKHPQLFEYCQELIAGLSEKLDYQAGIGHFINATYEEASLFAWYAENLIDCLNQIEYSLGLLCERVGSYHSTTGNLDKALTFFEEYSRFNTELYEAYPQNVSFKNGLAISYE</sequence>
<dbReference type="InterPro" id="IPR027417">
    <property type="entry name" value="P-loop_NTPase"/>
</dbReference>
<dbReference type="AlphaFoldDB" id="A0A2D0N2Z8"/>
<dbReference type="OrthoDB" id="940757at2"/>
<dbReference type="Gene3D" id="3.40.50.300">
    <property type="entry name" value="P-loop containing nucleotide triphosphate hydrolases"/>
    <property type="match status" value="1"/>
</dbReference>
<gene>
    <name evidence="3" type="ORF">CRP01_29220</name>
</gene>
<dbReference type="EMBL" id="PDUD01000035">
    <property type="protein sequence ID" value="PHN02891.1"/>
    <property type="molecule type" value="Genomic_DNA"/>
</dbReference>
<dbReference type="Pfam" id="PF00931">
    <property type="entry name" value="NB-ARC"/>
    <property type="match status" value="1"/>
</dbReference>